<dbReference type="InterPro" id="IPR009057">
    <property type="entry name" value="Homeodomain-like_sf"/>
</dbReference>
<dbReference type="GO" id="GO:0003677">
    <property type="term" value="F:DNA binding"/>
    <property type="evidence" value="ECO:0007669"/>
    <property type="project" value="InterPro"/>
</dbReference>
<evidence type="ECO:0000256" key="1">
    <source>
        <dbReference type="ARBA" id="ARBA00004123"/>
    </source>
</evidence>
<proteinExistence type="predicted"/>
<dbReference type="EMBL" id="ODYU01003518">
    <property type="protein sequence ID" value="SOQ42410.1"/>
    <property type="molecule type" value="Genomic_DNA"/>
</dbReference>
<dbReference type="AlphaFoldDB" id="A0A2H1VNK9"/>
<dbReference type="GO" id="GO:0015074">
    <property type="term" value="P:DNA integration"/>
    <property type="evidence" value="ECO:0007669"/>
    <property type="project" value="InterPro"/>
</dbReference>
<comment type="subcellular location">
    <subcellularLocation>
        <location evidence="1">Nucleus</location>
    </subcellularLocation>
</comment>
<gene>
    <name evidence="3" type="ORF">SFRICE_026544</name>
</gene>
<dbReference type="InterPro" id="IPR002492">
    <property type="entry name" value="Transposase_Tc1-like"/>
</dbReference>
<reference evidence="3" key="1">
    <citation type="submission" date="2016-07" db="EMBL/GenBank/DDBJ databases">
        <authorList>
            <person name="Bretaudeau A."/>
        </authorList>
    </citation>
    <scope>NUCLEOTIDE SEQUENCE</scope>
    <source>
        <strain evidence="3">Rice</strain>
        <tissue evidence="3">Whole body</tissue>
    </source>
</reference>
<accession>A0A2H1VNK9</accession>
<dbReference type="Gene3D" id="1.10.10.10">
    <property type="entry name" value="Winged helix-like DNA-binding domain superfamily/Winged helix DNA-binding domain"/>
    <property type="match status" value="1"/>
</dbReference>
<protein>
    <submittedName>
        <fullName evidence="3">SFRICE_026544</fullName>
    </submittedName>
</protein>
<evidence type="ECO:0000313" key="3">
    <source>
        <dbReference type="EMBL" id="SOQ42410.1"/>
    </source>
</evidence>
<dbReference type="InterPro" id="IPR036388">
    <property type="entry name" value="WH-like_DNA-bd_sf"/>
</dbReference>
<dbReference type="GO" id="GO:0005634">
    <property type="term" value="C:nucleus"/>
    <property type="evidence" value="ECO:0007669"/>
    <property type="project" value="UniProtKB-SubCell"/>
</dbReference>
<dbReference type="Gene3D" id="3.30.420.10">
    <property type="entry name" value="Ribonuclease H-like superfamily/Ribonuclease H"/>
    <property type="match status" value="1"/>
</dbReference>
<dbReference type="SUPFAM" id="SSF46689">
    <property type="entry name" value="Homeodomain-like"/>
    <property type="match status" value="1"/>
</dbReference>
<sequence>MTLNSAQVAQAVLFRSQRRTQREIAETLDVPRTTLRFALKRYDQTGLYTRRPESGGFRCSSARDDRFMVLAILKNRFLTAVEIRQRLQTARGVNVSERTVRKRMEEQNLSARRPARGPELLRHHRVARLRFAREHANWTHEQWSKVLWTDGCRVALRAPNGRELVWRTHWESQTASEQRVLVNIILVNVKSIPRTCAGAVCIPKGQCGTTVSVHHARDALISDTCGNLPQLVTHDRCQRGHDELVVFVFHNNDAMTKNVTNMTRRLMGTD</sequence>
<dbReference type="GO" id="GO:0006313">
    <property type="term" value="P:DNA transposition"/>
    <property type="evidence" value="ECO:0007669"/>
    <property type="project" value="InterPro"/>
</dbReference>
<name>A0A2H1VNK9_SPOFR</name>
<dbReference type="InterPro" id="IPR036397">
    <property type="entry name" value="RNaseH_sf"/>
</dbReference>
<dbReference type="Pfam" id="PF01498">
    <property type="entry name" value="HTH_Tnp_Tc3_2"/>
    <property type="match status" value="1"/>
</dbReference>
<feature type="domain" description="Transposase Tc1-like" evidence="2">
    <location>
        <begin position="66"/>
        <end position="137"/>
    </location>
</feature>
<organism evidence="3">
    <name type="scientific">Spodoptera frugiperda</name>
    <name type="common">Fall armyworm</name>
    <dbReference type="NCBI Taxonomy" id="7108"/>
    <lineage>
        <taxon>Eukaryota</taxon>
        <taxon>Metazoa</taxon>
        <taxon>Ecdysozoa</taxon>
        <taxon>Arthropoda</taxon>
        <taxon>Hexapoda</taxon>
        <taxon>Insecta</taxon>
        <taxon>Pterygota</taxon>
        <taxon>Neoptera</taxon>
        <taxon>Endopterygota</taxon>
        <taxon>Lepidoptera</taxon>
        <taxon>Glossata</taxon>
        <taxon>Ditrysia</taxon>
        <taxon>Noctuoidea</taxon>
        <taxon>Noctuidae</taxon>
        <taxon>Amphipyrinae</taxon>
        <taxon>Spodoptera</taxon>
    </lineage>
</organism>
<evidence type="ECO:0000259" key="2">
    <source>
        <dbReference type="Pfam" id="PF01498"/>
    </source>
</evidence>